<proteinExistence type="predicted"/>
<feature type="non-terminal residue" evidence="2">
    <location>
        <position position="97"/>
    </location>
</feature>
<dbReference type="Proteomes" id="UP001630127">
    <property type="component" value="Unassembled WGS sequence"/>
</dbReference>
<dbReference type="EMBL" id="JBJUIK010000002">
    <property type="protein sequence ID" value="KAL3534756.1"/>
    <property type="molecule type" value="Genomic_DNA"/>
</dbReference>
<keyword evidence="1" id="KW-0472">Membrane</keyword>
<dbReference type="AlphaFoldDB" id="A0ABD3AUI9"/>
<keyword evidence="1" id="KW-0812">Transmembrane</keyword>
<evidence type="ECO:0000256" key="1">
    <source>
        <dbReference type="SAM" id="Phobius"/>
    </source>
</evidence>
<gene>
    <name evidence="2" type="ORF">ACH5RR_003217</name>
</gene>
<organism evidence="2 3">
    <name type="scientific">Cinchona calisaya</name>
    <dbReference type="NCBI Taxonomy" id="153742"/>
    <lineage>
        <taxon>Eukaryota</taxon>
        <taxon>Viridiplantae</taxon>
        <taxon>Streptophyta</taxon>
        <taxon>Embryophyta</taxon>
        <taxon>Tracheophyta</taxon>
        <taxon>Spermatophyta</taxon>
        <taxon>Magnoliopsida</taxon>
        <taxon>eudicotyledons</taxon>
        <taxon>Gunneridae</taxon>
        <taxon>Pentapetalae</taxon>
        <taxon>asterids</taxon>
        <taxon>lamiids</taxon>
        <taxon>Gentianales</taxon>
        <taxon>Rubiaceae</taxon>
        <taxon>Cinchonoideae</taxon>
        <taxon>Cinchoneae</taxon>
        <taxon>Cinchona</taxon>
    </lineage>
</organism>
<feature type="transmembrane region" description="Helical" evidence="1">
    <location>
        <begin position="12"/>
        <end position="32"/>
    </location>
</feature>
<sequence>MGFSHFFLPYPLRPFLPGFFFFFLSLQFYLWLSHFSSLLSSVPICLFFFPFCLWVSHFLQARIEDHGFGFRLNFFWLFLQKNFIVVSSCSNHYVHKA</sequence>
<keyword evidence="1" id="KW-1133">Transmembrane helix</keyword>
<name>A0ABD3AUI9_9GENT</name>
<accession>A0ABD3AUI9</accession>
<keyword evidence="3" id="KW-1185">Reference proteome</keyword>
<evidence type="ECO:0000313" key="3">
    <source>
        <dbReference type="Proteomes" id="UP001630127"/>
    </source>
</evidence>
<protein>
    <submittedName>
        <fullName evidence="2">Uncharacterized protein</fullName>
    </submittedName>
</protein>
<evidence type="ECO:0000313" key="2">
    <source>
        <dbReference type="EMBL" id="KAL3534756.1"/>
    </source>
</evidence>
<feature type="transmembrane region" description="Helical" evidence="1">
    <location>
        <begin position="38"/>
        <end position="59"/>
    </location>
</feature>
<reference evidence="2 3" key="1">
    <citation type="submission" date="2024-11" db="EMBL/GenBank/DDBJ databases">
        <title>A near-complete genome assembly of Cinchona calisaya.</title>
        <authorList>
            <person name="Lian D.C."/>
            <person name="Zhao X.W."/>
            <person name="Wei L."/>
        </authorList>
    </citation>
    <scope>NUCLEOTIDE SEQUENCE [LARGE SCALE GENOMIC DNA]</scope>
    <source>
        <tissue evidence="2">Nenye</tissue>
    </source>
</reference>
<comment type="caution">
    <text evidence="2">The sequence shown here is derived from an EMBL/GenBank/DDBJ whole genome shotgun (WGS) entry which is preliminary data.</text>
</comment>